<feature type="transmembrane region" description="Helical" evidence="2">
    <location>
        <begin position="6"/>
        <end position="30"/>
    </location>
</feature>
<gene>
    <name evidence="3" type="ORF">KC19_10G134000</name>
</gene>
<feature type="region of interest" description="Disordered" evidence="1">
    <location>
        <begin position="457"/>
        <end position="492"/>
    </location>
</feature>
<comment type="caution">
    <text evidence="3">The sequence shown here is derived from an EMBL/GenBank/DDBJ whole genome shotgun (WGS) entry which is preliminary data.</text>
</comment>
<protein>
    <submittedName>
        <fullName evidence="3">Uncharacterized protein</fullName>
    </submittedName>
</protein>
<evidence type="ECO:0000256" key="1">
    <source>
        <dbReference type="SAM" id="MobiDB-lite"/>
    </source>
</evidence>
<organism evidence="3 4">
    <name type="scientific">Ceratodon purpureus</name>
    <name type="common">Fire moss</name>
    <name type="synonym">Dicranum purpureum</name>
    <dbReference type="NCBI Taxonomy" id="3225"/>
    <lineage>
        <taxon>Eukaryota</taxon>
        <taxon>Viridiplantae</taxon>
        <taxon>Streptophyta</taxon>
        <taxon>Embryophyta</taxon>
        <taxon>Bryophyta</taxon>
        <taxon>Bryophytina</taxon>
        <taxon>Bryopsida</taxon>
        <taxon>Dicranidae</taxon>
        <taxon>Pseudoditrichales</taxon>
        <taxon>Ditrichaceae</taxon>
        <taxon>Ceratodon</taxon>
    </lineage>
</organism>
<accession>A0A8T0GLK1</accession>
<dbReference type="AlphaFoldDB" id="A0A8T0GLK1"/>
<keyword evidence="2" id="KW-1133">Transmembrane helix</keyword>
<keyword evidence="2" id="KW-0812">Transmembrane</keyword>
<proteinExistence type="predicted"/>
<keyword evidence="2" id="KW-0472">Membrane</keyword>
<evidence type="ECO:0000256" key="2">
    <source>
        <dbReference type="SAM" id="Phobius"/>
    </source>
</evidence>
<sequence length="526" mass="60146">MESYLKILVITLPALTIVMGGLLLVVFMCLRSWSRVKANLPVPQCSVTTQSDESQVNHELRDKLMEEAIAKMQMILSDEFRTKQTTKISQEEFSKLSRTKRSLDPESSPDMTNEKQKRQEMEFVCNISGIAPLTNSLPTINNLAPLKTTNSFATLWAEELQKSGNIHSIPDTPSESEIPEKKPEVETLPIPPQHSIVTCTRFPPASQHDCMLTVQEDFNEADKMIEVKPSNKLRQINDLQLFLQPTSSNPCQSIVAFSMDCKPEPEITDSICLRSRHDDLGFDPSKLPSVVRASIDAPQLLKGGASNDHNFVWRLDIDDDCAEPSPPNTPVRRQHLCRGVRFQVAEHPPTMNIIHLDPEQGYGWRGPDWKETFGKYHVFKEHEGPSEYRKRRQSLPSDQSKRKYYKSIEVDAKRKWKNIKARCRRAREYDAIQIAIREDIHKSAEWKKHLKEKTLSYSQSFSGDTSENESEEYRRRGTVKSMLATSSSSLDSDDSMIAKFNRIPRCKKNHNIKYPKNINKINTTSS</sequence>
<dbReference type="EMBL" id="CM026431">
    <property type="protein sequence ID" value="KAG0559850.1"/>
    <property type="molecule type" value="Genomic_DNA"/>
</dbReference>
<dbReference type="Proteomes" id="UP000822688">
    <property type="component" value="Chromosome 10"/>
</dbReference>
<reference evidence="3" key="1">
    <citation type="submission" date="2020-06" db="EMBL/GenBank/DDBJ databases">
        <title>WGS assembly of Ceratodon purpureus strain R40.</title>
        <authorList>
            <person name="Carey S.B."/>
            <person name="Jenkins J."/>
            <person name="Shu S."/>
            <person name="Lovell J.T."/>
            <person name="Sreedasyam A."/>
            <person name="Maumus F."/>
            <person name="Tiley G.P."/>
            <person name="Fernandez-Pozo N."/>
            <person name="Barry K."/>
            <person name="Chen C."/>
            <person name="Wang M."/>
            <person name="Lipzen A."/>
            <person name="Daum C."/>
            <person name="Saski C.A."/>
            <person name="Payton A.C."/>
            <person name="Mcbreen J.C."/>
            <person name="Conrad R.E."/>
            <person name="Kollar L.M."/>
            <person name="Olsson S."/>
            <person name="Huttunen S."/>
            <person name="Landis J.B."/>
            <person name="Wickett N.J."/>
            <person name="Johnson M.G."/>
            <person name="Rensing S.A."/>
            <person name="Grimwood J."/>
            <person name="Schmutz J."/>
            <person name="Mcdaniel S.F."/>
        </authorList>
    </citation>
    <scope>NUCLEOTIDE SEQUENCE</scope>
    <source>
        <strain evidence="3">R40</strain>
    </source>
</reference>
<keyword evidence="4" id="KW-1185">Reference proteome</keyword>
<name>A0A8T0GLK1_CERPU</name>
<evidence type="ECO:0000313" key="3">
    <source>
        <dbReference type="EMBL" id="KAG0559850.1"/>
    </source>
</evidence>
<feature type="region of interest" description="Disordered" evidence="1">
    <location>
        <begin position="87"/>
        <end position="117"/>
    </location>
</feature>
<evidence type="ECO:0000313" key="4">
    <source>
        <dbReference type="Proteomes" id="UP000822688"/>
    </source>
</evidence>